<dbReference type="PANTHER" id="PTHR37293:SF5">
    <property type="entry name" value="DNA REPLICATION PROTEIN"/>
    <property type="match status" value="1"/>
</dbReference>
<proteinExistence type="predicted"/>
<dbReference type="Proteomes" id="UP000006889">
    <property type="component" value="Chromosome"/>
</dbReference>
<dbReference type="InterPro" id="IPR053162">
    <property type="entry name" value="DnaD"/>
</dbReference>
<evidence type="ECO:0000313" key="2">
    <source>
        <dbReference type="EMBL" id="ADQ04386.1"/>
    </source>
</evidence>
<dbReference type="STRING" id="632518.Calow_0818"/>
<dbReference type="PANTHER" id="PTHR37293">
    <property type="entry name" value="PHAGE REPLICATION PROTEIN-RELATED"/>
    <property type="match status" value="1"/>
</dbReference>
<protein>
    <submittedName>
        <fullName evidence="2">Uncharacterized protein</fullName>
    </submittedName>
</protein>
<reference evidence="2 3" key="2">
    <citation type="journal article" date="2011" name="J. Bacteriol.">
        <title>Complete genome sequences for the anaerobic, extremely thermophilic plant biomass-degrading bacteria Caldicellulosiruptor hydrothermalis, Caldicellulosiruptor kristjanssonii, Caldicellulosiruptor kronotskyensis, Caldicellulosiruptor owensenis, and Caldicellulosiruptor lactoaceticus.</title>
        <authorList>
            <person name="Blumer-Schuette S.E."/>
            <person name="Ozdemir I."/>
            <person name="Mistry D."/>
            <person name="Lucas S."/>
            <person name="Lapidus A."/>
            <person name="Cheng J.F."/>
            <person name="Goodwin L.A."/>
            <person name="Pitluck S."/>
            <person name="Land M.L."/>
            <person name="Hauser L.J."/>
            <person name="Woyke T."/>
            <person name="Mikhailova N."/>
            <person name="Pati A."/>
            <person name="Kyrpides N.C."/>
            <person name="Ivanova N."/>
            <person name="Detter J.C."/>
            <person name="Walston-Davenport K."/>
            <person name="Han S."/>
            <person name="Adams M.W."/>
            <person name="Kelly R.M."/>
        </authorList>
    </citation>
    <scope>NUCLEOTIDE SEQUENCE [LARGE SCALE GENOMIC DNA]</scope>
    <source>
        <strain evidence="3">ATCC 700167 / DSM 13100 / OL</strain>
    </source>
</reference>
<reference key="1">
    <citation type="submission" date="2010-09" db="EMBL/GenBank/DDBJ databases">
        <title>Complete sequence of Caldicellulosiruptor owensensis OL.</title>
        <authorList>
            <consortium name="US DOE Joint Genome Institute"/>
            <person name="Lucas S."/>
            <person name="Copeland A."/>
            <person name="Lapidus A."/>
            <person name="Cheng J.-F."/>
            <person name="Bruce D."/>
            <person name="Goodwin L."/>
            <person name="Pitluck S."/>
            <person name="Davenport K."/>
            <person name="Detter J.C."/>
            <person name="Han C."/>
            <person name="Tapia R."/>
            <person name="Land M."/>
            <person name="Hauser L."/>
            <person name="Chang Y.-J."/>
            <person name="Jeffries C."/>
            <person name="Kyrpides N."/>
            <person name="Ivanova N."/>
            <person name="Mikhailova N."/>
            <person name="Blumer-Schuette S.E."/>
            <person name="Kelly R.M."/>
            <person name="Woyke T."/>
        </authorList>
    </citation>
    <scope>NUCLEOTIDE SEQUENCE</scope>
    <source>
        <strain>OL</strain>
    </source>
</reference>
<name>E4Q612_CALOW</name>
<feature type="region of interest" description="Disordered" evidence="1">
    <location>
        <begin position="291"/>
        <end position="316"/>
    </location>
</feature>
<gene>
    <name evidence="2" type="ordered locus">Calow_0818</name>
</gene>
<dbReference type="HOGENOM" id="CLU_055973_0_0_9"/>
<organism evidence="2 3">
    <name type="scientific">Caldicellulosiruptor owensensis (strain ATCC 700167 / DSM 13100 / OL)</name>
    <dbReference type="NCBI Taxonomy" id="632518"/>
    <lineage>
        <taxon>Bacteria</taxon>
        <taxon>Bacillati</taxon>
        <taxon>Bacillota</taxon>
        <taxon>Bacillota incertae sedis</taxon>
        <taxon>Caldicellulosiruptorales</taxon>
        <taxon>Caldicellulosiruptoraceae</taxon>
        <taxon>Caldicellulosiruptor</taxon>
    </lineage>
</organism>
<dbReference type="EMBL" id="CP002216">
    <property type="protein sequence ID" value="ADQ04386.1"/>
    <property type="molecule type" value="Genomic_DNA"/>
</dbReference>
<evidence type="ECO:0000313" key="3">
    <source>
        <dbReference type="Proteomes" id="UP000006889"/>
    </source>
</evidence>
<dbReference type="OrthoDB" id="3199595at2"/>
<sequence>MATYRQIYISYWQDSYILDLEPEGKLLYMYFMTNSRTTQCGIYELPLKIIQFETGLDKKTIESYIKKFIQDKKILYSWETNEIFLLNWLKYNNIDSPKTLACVKKELTNVKNKEYVMVFLQIAESLKYPIDELKEEFVDIANTPSVSLVYPLDTPSIPLGEEKYKEEEEEKKEIYKEDILSSDDDGSASEKQTKKESLVMTVDEFVESYNSICKSLPKVMKLTENRRKKIRNLIKNIRDRTLLITGLQKVEESDFLSGRSGKWTGCNIDWIIKTNNFLKILEGVYDNKAGKEDDNNGTSGRSNKQDDPYAGIGLTF</sequence>
<accession>E4Q612</accession>
<dbReference type="KEGG" id="cow:Calow_0818"/>
<keyword evidence="3" id="KW-1185">Reference proteome</keyword>
<evidence type="ECO:0000256" key="1">
    <source>
        <dbReference type="SAM" id="MobiDB-lite"/>
    </source>
</evidence>
<dbReference type="AlphaFoldDB" id="E4Q612"/>
<dbReference type="RefSeq" id="WP_013411779.1">
    <property type="nucleotide sequence ID" value="NC_014657.1"/>
</dbReference>
<dbReference type="eggNOG" id="COG3935">
    <property type="taxonomic scope" value="Bacteria"/>
</dbReference>